<comment type="caution">
    <text evidence="4">Lacks conserved residue(s) required for the propagation of feature annotation.</text>
</comment>
<gene>
    <name evidence="6" type="ORF">COY97_00545</name>
</gene>
<feature type="short sequence motif" description="GXSXG" evidence="4">
    <location>
        <begin position="42"/>
        <end position="46"/>
    </location>
</feature>
<evidence type="ECO:0000259" key="5">
    <source>
        <dbReference type="PROSITE" id="PS51635"/>
    </source>
</evidence>
<evidence type="ECO:0000256" key="4">
    <source>
        <dbReference type="PROSITE-ProRule" id="PRU01161"/>
    </source>
</evidence>
<keyword evidence="3 4" id="KW-0443">Lipid metabolism</keyword>
<evidence type="ECO:0000256" key="1">
    <source>
        <dbReference type="ARBA" id="ARBA00022801"/>
    </source>
</evidence>
<dbReference type="Proteomes" id="UP000228730">
    <property type="component" value="Unassembled WGS sequence"/>
</dbReference>
<dbReference type="AlphaFoldDB" id="A0A2M7Q6R9"/>
<proteinExistence type="predicted"/>
<feature type="non-terminal residue" evidence="6">
    <location>
        <position position="275"/>
    </location>
</feature>
<evidence type="ECO:0000256" key="3">
    <source>
        <dbReference type="ARBA" id="ARBA00023098"/>
    </source>
</evidence>
<dbReference type="PANTHER" id="PTHR14226:SF76">
    <property type="entry name" value="NTE FAMILY PROTEIN RSSA"/>
    <property type="match status" value="1"/>
</dbReference>
<dbReference type="GO" id="GO:0016787">
    <property type="term" value="F:hydrolase activity"/>
    <property type="evidence" value="ECO:0007669"/>
    <property type="project" value="UniProtKB-UniRule"/>
</dbReference>
<evidence type="ECO:0000313" key="7">
    <source>
        <dbReference type="Proteomes" id="UP000228730"/>
    </source>
</evidence>
<sequence length="275" mass="30330">MAESKRPKIGLALGSGGSRGLAHIGVIKVLEENNIPIDFIAGSSIGAMVGGFYAAGLSIKEIEKIALSTNWRRVFFVLFDPHLKQGLIGGEKLKTFIEDYINGKKFEDCKIPFVAVATDLKTGEVVVLNKGEMAQSIRTSISIPLVFKPVEINGRMLVDGGLSAPVPSEIVRDMGANIVIAVNLDKHYYDEKWKPGWYNIANDSLNILRHHLALSNVANADIVIDINVGKNYWYQFTNGQDKILAGEKAVKEILPGLQEMIYQKRKGGLKKYLEF</sequence>
<dbReference type="SUPFAM" id="SSF52151">
    <property type="entry name" value="FabD/lysophospholipase-like"/>
    <property type="match status" value="1"/>
</dbReference>
<accession>A0A2M7Q6R9</accession>
<feature type="active site" description="Proton acceptor" evidence="4">
    <location>
        <position position="159"/>
    </location>
</feature>
<keyword evidence="2 4" id="KW-0442">Lipid degradation</keyword>
<feature type="short sequence motif" description="DGA/G" evidence="4">
    <location>
        <begin position="159"/>
        <end position="161"/>
    </location>
</feature>
<dbReference type="EMBL" id="PFKY01000022">
    <property type="protein sequence ID" value="PIY59126.1"/>
    <property type="molecule type" value="Genomic_DNA"/>
</dbReference>
<organism evidence="6 7">
    <name type="scientific">Candidatus Wolfebacteria bacterium CG_4_10_14_0_8_um_filter_39_64</name>
    <dbReference type="NCBI Taxonomy" id="1975063"/>
    <lineage>
        <taxon>Bacteria</taxon>
        <taxon>Candidatus Wolfeibacteriota</taxon>
    </lineage>
</organism>
<dbReference type="PANTHER" id="PTHR14226">
    <property type="entry name" value="NEUROPATHY TARGET ESTERASE/SWISS CHEESE D.MELANOGASTER"/>
    <property type="match status" value="1"/>
</dbReference>
<protein>
    <submittedName>
        <fullName evidence="6">Esterase</fullName>
    </submittedName>
</protein>
<reference evidence="7" key="1">
    <citation type="submission" date="2017-09" db="EMBL/GenBank/DDBJ databases">
        <title>Depth-based differentiation of microbial function through sediment-hosted aquifers and enrichment of novel symbionts in the deep terrestrial subsurface.</title>
        <authorList>
            <person name="Probst A.J."/>
            <person name="Ladd B."/>
            <person name="Jarett J.K."/>
            <person name="Geller-Mcgrath D.E."/>
            <person name="Sieber C.M.K."/>
            <person name="Emerson J.B."/>
            <person name="Anantharaman K."/>
            <person name="Thomas B.C."/>
            <person name="Malmstrom R."/>
            <person name="Stieglmeier M."/>
            <person name="Klingl A."/>
            <person name="Woyke T."/>
            <person name="Ryan C.M."/>
            <person name="Banfield J.F."/>
        </authorList>
    </citation>
    <scope>NUCLEOTIDE SEQUENCE [LARGE SCALE GENOMIC DNA]</scope>
</reference>
<keyword evidence="1 4" id="KW-0378">Hydrolase</keyword>
<dbReference type="PROSITE" id="PS51635">
    <property type="entry name" value="PNPLA"/>
    <property type="match status" value="1"/>
</dbReference>
<dbReference type="Pfam" id="PF01734">
    <property type="entry name" value="Patatin"/>
    <property type="match status" value="1"/>
</dbReference>
<feature type="active site" description="Nucleophile" evidence="4">
    <location>
        <position position="44"/>
    </location>
</feature>
<dbReference type="InterPro" id="IPR002641">
    <property type="entry name" value="PNPLA_dom"/>
</dbReference>
<dbReference type="InterPro" id="IPR050301">
    <property type="entry name" value="NTE"/>
</dbReference>
<evidence type="ECO:0000256" key="2">
    <source>
        <dbReference type="ARBA" id="ARBA00022963"/>
    </source>
</evidence>
<dbReference type="GO" id="GO:0016042">
    <property type="term" value="P:lipid catabolic process"/>
    <property type="evidence" value="ECO:0007669"/>
    <property type="project" value="UniProtKB-UniRule"/>
</dbReference>
<dbReference type="Gene3D" id="3.40.1090.10">
    <property type="entry name" value="Cytosolic phospholipase A2 catalytic domain"/>
    <property type="match status" value="2"/>
</dbReference>
<comment type="caution">
    <text evidence="6">The sequence shown here is derived from an EMBL/GenBank/DDBJ whole genome shotgun (WGS) entry which is preliminary data.</text>
</comment>
<name>A0A2M7Q6R9_9BACT</name>
<evidence type="ECO:0000313" key="6">
    <source>
        <dbReference type="EMBL" id="PIY59126.1"/>
    </source>
</evidence>
<feature type="domain" description="PNPLA" evidence="5">
    <location>
        <begin position="11"/>
        <end position="172"/>
    </location>
</feature>
<dbReference type="InterPro" id="IPR016035">
    <property type="entry name" value="Acyl_Trfase/lysoPLipase"/>
</dbReference>